<sequence length="140" mass="15719">MPAAVIWDLVAPEFSPRERWGRPDRVSGLLLLALHAVRRTLGWPMVIHCAVETEGHSPTGEHPPGRAVDFHFAAPGVPYREQVERLEEVLDALQLSDFVGLGIYPDWAHPGFHLDVRGRRARWGRIGSRYVSLEEALARA</sequence>
<evidence type="ECO:0000313" key="1">
    <source>
        <dbReference type="EMBL" id="NDY41233.1"/>
    </source>
</evidence>
<evidence type="ECO:0000313" key="2">
    <source>
        <dbReference type="Proteomes" id="UP000469346"/>
    </source>
</evidence>
<name>A0A6N9TMD5_DISTH</name>
<protein>
    <recommendedName>
        <fullName evidence="3">Peptidase M15A C-terminal domain-containing protein</fullName>
    </recommendedName>
</protein>
<comment type="caution">
    <text evidence="1">The sequence shown here is derived from an EMBL/GenBank/DDBJ whole genome shotgun (WGS) entry which is preliminary data.</text>
</comment>
<dbReference type="RefSeq" id="WP_163297323.1">
    <property type="nucleotide sequence ID" value="NZ_JAAGRR010000001.1"/>
</dbReference>
<evidence type="ECO:0008006" key="3">
    <source>
        <dbReference type="Google" id="ProtNLM"/>
    </source>
</evidence>
<gene>
    <name evidence="1" type="ORF">G3N55_00010</name>
</gene>
<keyword evidence="2" id="KW-1185">Reference proteome</keyword>
<organism evidence="1 2">
    <name type="scientific">Dissulfurirhabdus thermomarina</name>
    <dbReference type="NCBI Taxonomy" id="1765737"/>
    <lineage>
        <taxon>Bacteria</taxon>
        <taxon>Deltaproteobacteria</taxon>
        <taxon>Dissulfurirhabdaceae</taxon>
        <taxon>Dissulfurirhabdus</taxon>
    </lineage>
</organism>
<proteinExistence type="predicted"/>
<accession>A0A6N9TMD5</accession>
<dbReference type="EMBL" id="JAAGRR010000001">
    <property type="protein sequence ID" value="NDY41233.1"/>
    <property type="molecule type" value="Genomic_DNA"/>
</dbReference>
<dbReference type="AlphaFoldDB" id="A0A6N9TMD5"/>
<dbReference type="SUPFAM" id="SSF55166">
    <property type="entry name" value="Hedgehog/DD-peptidase"/>
    <property type="match status" value="1"/>
</dbReference>
<dbReference type="InterPro" id="IPR009045">
    <property type="entry name" value="Zn_M74/Hedgehog-like"/>
</dbReference>
<reference evidence="1 2" key="1">
    <citation type="submission" date="2020-02" db="EMBL/GenBank/DDBJ databases">
        <title>Comparative genomics of sulfur disproportionating microorganisms.</title>
        <authorList>
            <person name="Ward L.M."/>
            <person name="Bertran E."/>
            <person name="Johnston D.T."/>
        </authorList>
    </citation>
    <scope>NUCLEOTIDE SEQUENCE [LARGE SCALE GENOMIC DNA]</scope>
    <source>
        <strain evidence="1 2">DSM 100025</strain>
    </source>
</reference>
<dbReference type="Proteomes" id="UP000469346">
    <property type="component" value="Unassembled WGS sequence"/>
</dbReference>